<feature type="region of interest" description="Disordered" evidence="1">
    <location>
        <begin position="56"/>
        <end position="92"/>
    </location>
</feature>
<dbReference type="AlphaFoldDB" id="A0A3N1CUR0"/>
<organism evidence="3 4">
    <name type="scientific">Actinocorallia herbida</name>
    <dbReference type="NCBI Taxonomy" id="58109"/>
    <lineage>
        <taxon>Bacteria</taxon>
        <taxon>Bacillati</taxon>
        <taxon>Actinomycetota</taxon>
        <taxon>Actinomycetes</taxon>
        <taxon>Streptosporangiales</taxon>
        <taxon>Thermomonosporaceae</taxon>
        <taxon>Actinocorallia</taxon>
    </lineage>
</organism>
<keyword evidence="2" id="KW-1133">Transmembrane helix</keyword>
<name>A0A3N1CUR0_9ACTN</name>
<feature type="region of interest" description="Disordered" evidence="1">
    <location>
        <begin position="1"/>
        <end position="24"/>
    </location>
</feature>
<feature type="transmembrane region" description="Helical" evidence="2">
    <location>
        <begin position="27"/>
        <end position="48"/>
    </location>
</feature>
<evidence type="ECO:0000313" key="4">
    <source>
        <dbReference type="Proteomes" id="UP000272400"/>
    </source>
</evidence>
<keyword evidence="4" id="KW-1185">Reference proteome</keyword>
<reference evidence="3 4" key="1">
    <citation type="submission" date="2018-11" db="EMBL/GenBank/DDBJ databases">
        <title>Sequencing the genomes of 1000 actinobacteria strains.</title>
        <authorList>
            <person name="Klenk H.-P."/>
        </authorList>
    </citation>
    <scope>NUCLEOTIDE SEQUENCE [LARGE SCALE GENOMIC DNA]</scope>
    <source>
        <strain evidence="3 4">DSM 44254</strain>
    </source>
</reference>
<comment type="caution">
    <text evidence="3">The sequence shown here is derived from an EMBL/GenBank/DDBJ whole genome shotgun (WGS) entry which is preliminary data.</text>
</comment>
<gene>
    <name evidence="3" type="ORF">EDD29_2541</name>
</gene>
<accession>A0A3N1CUR0</accession>
<dbReference type="RefSeq" id="WP_148085937.1">
    <property type="nucleotide sequence ID" value="NZ_RJKE01000001.1"/>
</dbReference>
<dbReference type="EMBL" id="RJKE01000001">
    <property type="protein sequence ID" value="ROO85007.1"/>
    <property type="molecule type" value="Genomic_DNA"/>
</dbReference>
<evidence type="ECO:0000256" key="2">
    <source>
        <dbReference type="SAM" id="Phobius"/>
    </source>
</evidence>
<keyword evidence="2" id="KW-0812">Transmembrane</keyword>
<evidence type="ECO:0000313" key="3">
    <source>
        <dbReference type="EMBL" id="ROO85007.1"/>
    </source>
</evidence>
<keyword evidence="2" id="KW-0472">Membrane</keyword>
<sequence length="251" mass="26076">MASAQPPHTTTPPPDRGQPPGKGLKPFLLSAAATSLVGAVIITLLALVSGRFPFDDEPEPRPTVPASNPPQLSAPSGAGGAPTPAPTSPGPAEYELVFENRSLTLALPPGRAVTAIDFDAPATARHTEKAWTSLAAAAKESGTRLAAEFTYRNPARGGLTLLPGRTAAQLKPAASPLDAAACAHRAKTSTFKTTKMSVRPPLGTVFCLTTDQGNTAMAEITRYTPAHAARRPGNAPTKIEFRVTLWHPTAP</sequence>
<dbReference type="Proteomes" id="UP000272400">
    <property type="component" value="Unassembled WGS sequence"/>
</dbReference>
<protein>
    <submittedName>
        <fullName evidence="3">Uncharacterized protein</fullName>
    </submittedName>
</protein>
<evidence type="ECO:0000256" key="1">
    <source>
        <dbReference type="SAM" id="MobiDB-lite"/>
    </source>
</evidence>
<proteinExistence type="predicted"/>